<gene>
    <name evidence="9" type="ORF">NQ317_018513</name>
</gene>
<feature type="compositionally biased region" description="Acidic residues" evidence="7">
    <location>
        <begin position="178"/>
        <end position="187"/>
    </location>
</feature>
<dbReference type="Gene3D" id="3.40.50.10190">
    <property type="entry name" value="BRCT domain"/>
    <property type="match status" value="1"/>
</dbReference>
<evidence type="ECO:0000313" key="9">
    <source>
        <dbReference type="EMBL" id="KAJ8974675.1"/>
    </source>
</evidence>
<dbReference type="CDD" id="cd17729">
    <property type="entry name" value="BRCT_CTDP1"/>
    <property type="match status" value="1"/>
</dbReference>
<dbReference type="Pfam" id="PF00533">
    <property type="entry name" value="BRCT"/>
    <property type="match status" value="1"/>
</dbReference>
<evidence type="ECO:0000313" key="10">
    <source>
        <dbReference type="Proteomes" id="UP001162164"/>
    </source>
</evidence>
<dbReference type="InterPro" id="IPR039189">
    <property type="entry name" value="Fcp1"/>
</dbReference>
<comment type="subcellular location">
    <subcellularLocation>
        <location evidence="1">Nucleus</location>
    </subcellularLocation>
</comment>
<dbReference type="PROSITE" id="PS50172">
    <property type="entry name" value="BRCT"/>
    <property type="match status" value="1"/>
</dbReference>
<evidence type="ECO:0000256" key="7">
    <source>
        <dbReference type="SAM" id="MobiDB-lite"/>
    </source>
</evidence>
<dbReference type="Pfam" id="PF09309">
    <property type="entry name" value="FCP1_C"/>
    <property type="match status" value="1"/>
</dbReference>
<keyword evidence="3" id="KW-0378">Hydrolase</keyword>
<dbReference type="InterPro" id="IPR036420">
    <property type="entry name" value="BRCT_dom_sf"/>
</dbReference>
<comment type="catalytic activity">
    <reaction evidence="6">
        <text>O-phospho-L-threonyl-[protein] + H2O = L-threonyl-[protein] + phosphate</text>
        <dbReference type="Rhea" id="RHEA:47004"/>
        <dbReference type="Rhea" id="RHEA-COMP:11060"/>
        <dbReference type="Rhea" id="RHEA-COMP:11605"/>
        <dbReference type="ChEBI" id="CHEBI:15377"/>
        <dbReference type="ChEBI" id="CHEBI:30013"/>
        <dbReference type="ChEBI" id="CHEBI:43474"/>
        <dbReference type="ChEBI" id="CHEBI:61977"/>
        <dbReference type="EC" id="3.1.3.16"/>
    </reaction>
</comment>
<feature type="compositionally biased region" description="Acidic residues" evidence="7">
    <location>
        <begin position="223"/>
        <end position="233"/>
    </location>
</feature>
<dbReference type="Proteomes" id="UP001162164">
    <property type="component" value="Unassembled WGS sequence"/>
</dbReference>
<dbReference type="SMART" id="SM00292">
    <property type="entry name" value="BRCT"/>
    <property type="match status" value="1"/>
</dbReference>
<name>A0ABQ9JAR4_9CUCU</name>
<dbReference type="SUPFAM" id="SSF52113">
    <property type="entry name" value="BRCT domain"/>
    <property type="match status" value="1"/>
</dbReference>
<keyword evidence="10" id="KW-1185">Reference proteome</keyword>
<dbReference type="EC" id="3.1.3.16" evidence="2"/>
<evidence type="ECO:0000256" key="5">
    <source>
        <dbReference type="ARBA" id="ARBA00047761"/>
    </source>
</evidence>
<accession>A0ABQ9JAR4</accession>
<comment type="catalytic activity">
    <reaction evidence="5">
        <text>O-phospho-L-seryl-[protein] + H2O = L-seryl-[protein] + phosphate</text>
        <dbReference type="Rhea" id="RHEA:20629"/>
        <dbReference type="Rhea" id="RHEA-COMP:9863"/>
        <dbReference type="Rhea" id="RHEA-COMP:11604"/>
        <dbReference type="ChEBI" id="CHEBI:15377"/>
        <dbReference type="ChEBI" id="CHEBI:29999"/>
        <dbReference type="ChEBI" id="CHEBI:43474"/>
        <dbReference type="ChEBI" id="CHEBI:83421"/>
        <dbReference type="EC" id="3.1.3.16"/>
    </reaction>
</comment>
<organism evidence="9 10">
    <name type="scientific">Molorchus minor</name>
    <dbReference type="NCBI Taxonomy" id="1323400"/>
    <lineage>
        <taxon>Eukaryota</taxon>
        <taxon>Metazoa</taxon>
        <taxon>Ecdysozoa</taxon>
        <taxon>Arthropoda</taxon>
        <taxon>Hexapoda</taxon>
        <taxon>Insecta</taxon>
        <taxon>Pterygota</taxon>
        <taxon>Neoptera</taxon>
        <taxon>Endopterygota</taxon>
        <taxon>Coleoptera</taxon>
        <taxon>Polyphaga</taxon>
        <taxon>Cucujiformia</taxon>
        <taxon>Chrysomeloidea</taxon>
        <taxon>Cerambycidae</taxon>
        <taxon>Lamiinae</taxon>
        <taxon>Monochamini</taxon>
        <taxon>Molorchus</taxon>
    </lineage>
</organism>
<proteinExistence type="predicted"/>
<reference evidence="9" key="1">
    <citation type="journal article" date="2023" name="Insect Mol. Biol.">
        <title>Genome sequencing provides insights into the evolution of gene families encoding plant cell wall-degrading enzymes in longhorned beetles.</title>
        <authorList>
            <person name="Shin N.R."/>
            <person name="Okamura Y."/>
            <person name="Kirsch R."/>
            <person name="Pauchet Y."/>
        </authorList>
    </citation>
    <scope>NUCLEOTIDE SEQUENCE</scope>
    <source>
        <strain evidence="9">MMC_N1</strain>
    </source>
</reference>
<evidence type="ECO:0000259" key="8">
    <source>
        <dbReference type="PROSITE" id="PS50172"/>
    </source>
</evidence>
<dbReference type="InterPro" id="IPR001357">
    <property type="entry name" value="BRCT_dom"/>
</dbReference>
<keyword evidence="4" id="KW-0539">Nucleus</keyword>
<comment type="caution">
    <text evidence="9">The sequence shown here is derived from an EMBL/GenBank/DDBJ whole genome shotgun (WGS) entry which is preliminary data.</text>
</comment>
<dbReference type="PANTHER" id="PTHR23081">
    <property type="entry name" value="RNA POLYMERASE II CTD PHOSPHATASE"/>
    <property type="match status" value="1"/>
</dbReference>
<evidence type="ECO:0000256" key="3">
    <source>
        <dbReference type="ARBA" id="ARBA00022801"/>
    </source>
</evidence>
<evidence type="ECO:0000256" key="6">
    <source>
        <dbReference type="ARBA" id="ARBA00048336"/>
    </source>
</evidence>
<evidence type="ECO:0000256" key="4">
    <source>
        <dbReference type="ARBA" id="ARBA00023242"/>
    </source>
</evidence>
<dbReference type="EMBL" id="JAPWTJ010000950">
    <property type="protein sequence ID" value="KAJ8974675.1"/>
    <property type="molecule type" value="Genomic_DNA"/>
</dbReference>
<evidence type="ECO:0000256" key="2">
    <source>
        <dbReference type="ARBA" id="ARBA00013081"/>
    </source>
</evidence>
<sequence>MEAGDIPDLKKVIPMVRSNVLKGCKLAFSGLVPTHIKLEQSKAYQVTKSLGAIVTQDLEDDTTHLVAVRPGTAKVNAGRRKKNLKIVTPDWLWCCAERWEHVDEKIFPLNSRGSKNRHPPPHCSSPDHIVTYPEHNTPALRKRTPSGRFMDTINPLMSFSSDDIADMDKEVEDILYDETDSSEEEEVVLPKECETVNNGSSSSSEEELSEDYPKGFKRKRDVEDENNSTEDEMPSIRFRRGESVNDELDIDKEDDTQDDSDRSLDPPMKWTMESGT</sequence>
<evidence type="ECO:0000256" key="1">
    <source>
        <dbReference type="ARBA" id="ARBA00004123"/>
    </source>
</evidence>
<dbReference type="PANTHER" id="PTHR23081:SF36">
    <property type="entry name" value="RNA POLYMERASE II SUBUNIT A C-TERMINAL DOMAIN PHOSPHATASE"/>
    <property type="match status" value="1"/>
</dbReference>
<dbReference type="InterPro" id="IPR015388">
    <property type="entry name" value="FCP1_C"/>
</dbReference>
<feature type="domain" description="BRCT" evidence="8">
    <location>
        <begin position="16"/>
        <end position="109"/>
    </location>
</feature>
<feature type="region of interest" description="Disordered" evidence="7">
    <location>
        <begin position="178"/>
        <end position="276"/>
    </location>
</feature>
<feature type="compositionally biased region" description="Acidic residues" evidence="7">
    <location>
        <begin position="244"/>
        <end position="258"/>
    </location>
</feature>
<protein>
    <recommendedName>
        <fullName evidence="2">protein-serine/threonine phosphatase</fullName>
        <ecNumber evidence="2">3.1.3.16</ecNumber>
    </recommendedName>
</protein>